<dbReference type="Proteomes" id="UP000799291">
    <property type="component" value="Unassembled WGS sequence"/>
</dbReference>
<dbReference type="AlphaFoldDB" id="A0A6G1J431"/>
<organism evidence="4 5">
    <name type="scientific">Lentithecium fluviatile CBS 122367</name>
    <dbReference type="NCBI Taxonomy" id="1168545"/>
    <lineage>
        <taxon>Eukaryota</taxon>
        <taxon>Fungi</taxon>
        <taxon>Dikarya</taxon>
        <taxon>Ascomycota</taxon>
        <taxon>Pezizomycotina</taxon>
        <taxon>Dothideomycetes</taxon>
        <taxon>Pleosporomycetidae</taxon>
        <taxon>Pleosporales</taxon>
        <taxon>Massarineae</taxon>
        <taxon>Lentitheciaceae</taxon>
        <taxon>Lentithecium</taxon>
    </lineage>
</organism>
<dbReference type="Gene3D" id="4.10.240.10">
    <property type="entry name" value="Zn(2)-C6 fungal-type DNA-binding domain"/>
    <property type="match status" value="1"/>
</dbReference>
<evidence type="ECO:0000259" key="3">
    <source>
        <dbReference type="PROSITE" id="PS50048"/>
    </source>
</evidence>
<evidence type="ECO:0000256" key="2">
    <source>
        <dbReference type="ARBA" id="ARBA00023242"/>
    </source>
</evidence>
<dbReference type="InterPro" id="IPR001138">
    <property type="entry name" value="Zn2Cys6_DnaBD"/>
</dbReference>
<name>A0A6G1J431_9PLEO</name>
<feature type="domain" description="Zn(2)-C6 fungal-type" evidence="3">
    <location>
        <begin position="11"/>
        <end position="41"/>
    </location>
</feature>
<gene>
    <name evidence="4" type="ORF">K458DRAFT_302185</name>
</gene>
<keyword evidence="2" id="KW-0539">Nucleus</keyword>
<keyword evidence="1" id="KW-0479">Metal-binding</keyword>
<dbReference type="OrthoDB" id="6133115at2759"/>
<dbReference type="InterPro" id="IPR053181">
    <property type="entry name" value="EcdB-like_regulator"/>
</dbReference>
<dbReference type="PROSITE" id="PS50048">
    <property type="entry name" value="ZN2_CY6_FUNGAL_2"/>
    <property type="match status" value="1"/>
</dbReference>
<dbReference type="CDD" id="cd12148">
    <property type="entry name" value="fungal_TF_MHR"/>
    <property type="match status" value="1"/>
</dbReference>
<dbReference type="SMART" id="SM00066">
    <property type="entry name" value="GAL4"/>
    <property type="match status" value="1"/>
</dbReference>
<dbReference type="InterPro" id="IPR007219">
    <property type="entry name" value="XnlR_reg_dom"/>
</dbReference>
<dbReference type="PROSITE" id="PS00463">
    <property type="entry name" value="ZN2_CY6_FUNGAL_1"/>
    <property type="match status" value="1"/>
</dbReference>
<dbReference type="GO" id="GO:0008270">
    <property type="term" value="F:zinc ion binding"/>
    <property type="evidence" value="ECO:0007669"/>
    <property type="project" value="InterPro"/>
</dbReference>
<accession>A0A6G1J431</accession>
<dbReference type="GO" id="GO:0003677">
    <property type="term" value="F:DNA binding"/>
    <property type="evidence" value="ECO:0007669"/>
    <property type="project" value="InterPro"/>
</dbReference>
<dbReference type="SUPFAM" id="SSF57701">
    <property type="entry name" value="Zn2/Cys6 DNA-binding domain"/>
    <property type="match status" value="1"/>
</dbReference>
<dbReference type="GO" id="GO:0000981">
    <property type="term" value="F:DNA-binding transcription factor activity, RNA polymerase II-specific"/>
    <property type="evidence" value="ECO:0007669"/>
    <property type="project" value="InterPro"/>
</dbReference>
<reference evidence="4" key="1">
    <citation type="journal article" date="2020" name="Stud. Mycol.">
        <title>101 Dothideomycetes genomes: a test case for predicting lifestyles and emergence of pathogens.</title>
        <authorList>
            <person name="Haridas S."/>
            <person name="Albert R."/>
            <person name="Binder M."/>
            <person name="Bloem J."/>
            <person name="Labutti K."/>
            <person name="Salamov A."/>
            <person name="Andreopoulos B."/>
            <person name="Baker S."/>
            <person name="Barry K."/>
            <person name="Bills G."/>
            <person name="Bluhm B."/>
            <person name="Cannon C."/>
            <person name="Castanera R."/>
            <person name="Culley D."/>
            <person name="Daum C."/>
            <person name="Ezra D."/>
            <person name="Gonzalez J."/>
            <person name="Henrissat B."/>
            <person name="Kuo A."/>
            <person name="Liang C."/>
            <person name="Lipzen A."/>
            <person name="Lutzoni F."/>
            <person name="Magnuson J."/>
            <person name="Mondo S."/>
            <person name="Nolan M."/>
            <person name="Ohm R."/>
            <person name="Pangilinan J."/>
            <person name="Park H.-J."/>
            <person name="Ramirez L."/>
            <person name="Alfaro M."/>
            <person name="Sun H."/>
            <person name="Tritt A."/>
            <person name="Yoshinaga Y."/>
            <person name="Zwiers L.-H."/>
            <person name="Turgeon B."/>
            <person name="Goodwin S."/>
            <person name="Spatafora J."/>
            <person name="Crous P."/>
            <person name="Grigoriev I."/>
        </authorList>
    </citation>
    <scope>NUCLEOTIDE SEQUENCE</scope>
    <source>
        <strain evidence="4">CBS 122367</strain>
    </source>
</reference>
<dbReference type="CDD" id="cd00067">
    <property type="entry name" value="GAL4"/>
    <property type="match status" value="1"/>
</dbReference>
<dbReference type="PANTHER" id="PTHR47785">
    <property type="entry name" value="ZN(II)2CYS6 TRANSCRIPTION FACTOR (EUROFUNG)-RELATED-RELATED"/>
    <property type="match status" value="1"/>
</dbReference>
<dbReference type="EMBL" id="MU005580">
    <property type="protein sequence ID" value="KAF2684970.1"/>
    <property type="molecule type" value="Genomic_DNA"/>
</dbReference>
<proteinExistence type="predicted"/>
<dbReference type="Pfam" id="PF04082">
    <property type="entry name" value="Fungal_trans"/>
    <property type="match status" value="1"/>
</dbReference>
<dbReference type="InterPro" id="IPR036864">
    <property type="entry name" value="Zn2-C6_fun-type_DNA-bd_sf"/>
</dbReference>
<evidence type="ECO:0000313" key="5">
    <source>
        <dbReference type="Proteomes" id="UP000799291"/>
    </source>
</evidence>
<protein>
    <submittedName>
        <fullName evidence="4">Putative C6 finger domain protein</fullName>
    </submittedName>
</protein>
<evidence type="ECO:0000313" key="4">
    <source>
        <dbReference type="EMBL" id="KAF2684970.1"/>
    </source>
</evidence>
<keyword evidence="5" id="KW-1185">Reference proteome</keyword>
<dbReference type="GO" id="GO:0006351">
    <property type="term" value="P:DNA-templated transcription"/>
    <property type="evidence" value="ECO:0007669"/>
    <property type="project" value="InterPro"/>
</dbReference>
<sequence>MSYRRRRTPLACTLCRKRKRRCDAQKPTCGTCKELEAECVYEEMPTETISLHPEADMQESLNRVENLVHNNSVQLAALIETIQRRHSPTSPTFQPSFVGNIPLAAESSNSAGISFSGVMQEHELVPPLSIPDKHSTSSNHLLLNPTIREMIGQYPSDYFLRLESKNEIPMQSPLQELAMTGYVGFDKPTTDALVAAFFSKVHCYHPILNRDEFEALYNSVISRGFAPGPNTCLCLVILALGATAIRENVPSPLPGIAYMQKVLPELLLASTWSFSWNVRTSQALILASVYFSYLARPLYSWRLINLAATHTHFLLPRLEALPTLGSISSREGIIRCFWSCFMIESDRLAELEIPQSSLQKLVDHMPLPSFRSGSDDSETTYYLAEISLRRLFNRIHNSVYPRLMDLGGEGTGTFERDQLGKLFSICDELHLQLRTWHKSIPEPFRPDVTGARPAFHDRERVLGIRYFAALHIIHRPFVLHAVALGKNRYAGTTDENMIVSEPIIDKCRVCLESCRIYIRRATETLQQLSPYTWTFSISSLGAILVLTMAVQCEQLKALVPDLDDLQSLVIDHVEPCAMNLKTEHGTQSESSLEAAVGILKEIRRKCRMRNLFD</sequence>
<evidence type="ECO:0000256" key="1">
    <source>
        <dbReference type="ARBA" id="ARBA00022723"/>
    </source>
</evidence>
<dbReference type="Pfam" id="PF00172">
    <property type="entry name" value="Zn_clus"/>
    <property type="match status" value="1"/>
</dbReference>